<gene>
    <name evidence="1" type="ORF">AMS68_003400</name>
</gene>
<dbReference type="Proteomes" id="UP000503462">
    <property type="component" value="Chromosome 2"/>
</dbReference>
<reference evidence="1 2" key="1">
    <citation type="journal article" date="2016" name="Sci. Rep.">
        <title>Peltaster fructicola genome reveals evolution from an invasive phytopathogen to an ectophytic parasite.</title>
        <authorList>
            <person name="Xu C."/>
            <person name="Chen H."/>
            <person name="Gleason M.L."/>
            <person name="Xu J.R."/>
            <person name="Liu H."/>
            <person name="Zhang R."/>
            <person name="Sun G."/>
        </authorList>
    </citation>
    <scope>NUCLEOTIDE SEQUENCE [LARGE SCALE GENOMIC DNA]</scope>
    <source>
        <strain evidence="1 2">LNHT1506</strain>
    </source>
</reference>
<dbReference type="EMBL" id="CP051140">
    <property type="protein sequence ID" value="QIW97882.1"/>
    <property type="molecule type" value="Genomic_DNA"/>
</dbReference>
<proteinExistence type="predicted"/>
<organism evidence="1 2">
    <name type="scientific">Peltaster fructicola</name>
    <dbReference type="NCBI Taxonomy" id="286661"/>
    <lineage>
        <taxon>Eukaryota</taxon>
        <taxon>Fungi</taxon>
        <taxon>Dikarya</taxon>
        <taxon>Ascomycota</taxon>
        <taxon>Pezizomycotina</taxon>
        <taxon>Dothideomycetes</taxon>
        <taxon>Dothideomycetes incertae sedis</taxon>
        <taxon>Peltaster</taxon>
    </lineage>
</organism>
<dbReference type="AlphaFoldDB" id="A0A6H0XT37"/>
<accession>A0A6H0XT37</accession>
<keyword evidence="2" id="KW-1185">Reference proteome</keyword>
<name>A0A6H0XT37_9PEZI</name>
<evidence type="ECO:0000313" key="1">
    <source>
        <dbReference type="EMBL" id="QIW97882.1"/>
    </source>
</evidence>
<sequence length="108" mass="11960">MDAELSEETLFDTIGNSWDFEPETSVERIVCIHHVPVPPMLNLKEPSQLSQGTSSKSAFWTELDMDSISVPSILSLNALELPDHGMVSMCDCSKDRSNHNISILAMPL</sequence>
<evidence type="ECO:0000313" key="2">
    <source>
        <dbReference type="Proteomes" id="UP000503462"/>
    </source>
</evidence>
<protein>
    <submittedName>
        <fullName evidence="1">Uncharacterized protein</fullName>
    </submittedName>
</protein>